<comment type="caution">
    <text evidence="4">The sequence shown here is derived from an EMBL/GenBank/DDBJ whole genome shotgun (WGS) entry which is preliminary data.</text>
</comment>
<evidence type="ECO:0000256" key="2">
    <source>
        <dbReference type="SAM" id="Phobius"/>
    </source>
</evidence>
<dbReference type="GO" id="GO:0032153">
    <property type="term" value="C:cell division site"/>
    <property type="evidence" value="ECO:0007669"/>
    <property type="project" value="TreeGrafter"/>
</dbReference>
<gene>
    <name evidence="4" type="ORF">D3870_17350</name>
</gene>
<dbReference type="Gene3D" id="3.30.70.1070">
    <property type="entry name" value="Sporulation related repeat"/>
    <property type="match status" value="1"/>
</dbReference>
<feature type="region of interest" description="Disordered" evidence="1">
    <location>
        <begin position="46"/>
        <end position="112"/>
    </location>
</feature>
<dbReference type="Proteomes" id="UP000285190">
    <property type="component" value="Unassembled WGS sequence"/>
</dbReference>
<dbReference type="GO" id="GO:0032506">
    <property type="term" value="P:cytokinetic process"/>
    <property type="evidence" value="ECO:0007669"/>
    <property type="project" value="TreeGrafter"/>
</dbReference>
<evidence type="ECO:0000313" key="5">
    <source>
        <dbReference type="Proteomes" id="UP000285190"/>
    </source>
</evidence>
<proteinExistence type="predicted"/>
<keyword evidence="5" id="KW-1185">Reference proteome</keyword>
<accession>A0A418X512</accession>
<name>A0A418X512_9BURK</name>
<keyword evidence="2" id="KW-0472">Membrane</keyword>
<dbReference type="GO" id="GO:0030428">
    <property type="term" value="C:cell septum"/>
    <property type="evidence" value="ECO:0007669"/>
    <property type="project" value="TreeGrafter"/>
</dbReference>
<reference evidence="4 5" key="1">
    <citation type="submission" date="2018-09" db="EMBL/GenBank/DDBJ databases">
        <authorList>
            <person name="Zhu H."/>
        </authorList>
    </citation>
    <scope>NUCLEOTIDE SEQUENCE [LARGE SCALE GENOMIC DNA]</scope>
    <source>
        <strain evidence="4 5">K2R10-39</strain>
    </source>
</reference>
<keyword evidence="2" id="KW-1133">Transmembrane helix</keyword>
<dbReference type="SUPFAM" id="SSF110997">
    <property type="entry name" value="Sporulation related repeat"/>
    <property type="match status" value="1"/>
</dbReference>
<dbReference type="AlphaFoldDB" id="A0A418X512"/>
<dbReference type="InterPro" id="IPR007730">
    <property type="entry name" value="SPOR-like_dom"/>
</dbReference>
<feature type="domain" description="SPOR" evidence="3">
    <location>
        <begin position="138"/>
        <end position="216"/>
    </location>
</feature>
<dbReference type="OrthoDB" id="7063246at2"/>
<dbReference type="PROSITE" id="PS51724">
    <property type="entry name" value="SPOR"/>
    <property type="match status" value="1"/>
</dbReference>
<evidence type="ECO:0000259" key="3">
    <source>
        <dbReference type="PROSITE" id="PS51724"/>
    </source>
</evidence>
<dbReference type="GO" id="GO:0042834">
    <property type="term" value="F:peptidoglycan binding"/>
    <property type="evidence" value="ECO:0007669"/>
    <property type="project" value="InterPro"/>
</dbReference>
<sequence length="220" mass="23469">MHNHINKQRGGTILGIIIGLIIGLGIALAVAMAITKSPMPFTNKVARQEKAGPTASQSADPNKPLYGKAAKAAPREIKEADSSEQPAPAVEKKPEVKPATAEAAAGDKPKKAEIKTADVKATEAKDPIKEIAIKSESADDKWAYYLQAGAFRESTDAENARAKLALMGVEARVSERQSENGILYRVRVGPFVQLEAVNRVRGKLSDNGVDAAVVRIAKQH</sequence>
<protein>
    <submittedName>
        <fullName evidence="4">SPOR domain-containing protein</fullName>
    </submittedName>
</protein>
<organism evidence="4 5">
    <name type="scientific">Noviherbaspirillum cavernae</name>
    <dbReference type="NCBI Taxonomy" id="2320862"/>
    <lineage>
        <taxon>Bacteria</taxon>
        <taxon>Pseudomonadati</taxon>
        <taxon>Pseudomonadota</taxon>
        <taxon>Betaproteobacteria</taxon>
        <taxon>Burkholderiales</taxon>
        <taxon>Oxalobacteraceae</taxon>
        <taxon>Noviherbaspirillum</taxon>
    </lineage>
</organism>
<keyword evidence="2" id="KW-0812">Transmembrane</keyword>
<evidence type="ECO:0000256" key="1">
    <source>
        <dbReference type="SAM" id="MobiDB-lite"/>
    </source>
</evidence>
<dbReference type="InterPro" id="IPR052521">
    <property type="entry name" value="Cell_div_SPOR-domain"/>
</dbReference>
<dbReference type="InterPro" id="IPR036680">
    <property type="entry name" value="SPOR-like_sf"/>
</dbReference>
<dbReference type="PANTHER" id="PTHR38687">
    <property type="entry name" value="CELL DIVISION PROTEIN DEDD-RELATED"/>
    <property type="match status" value="1"/>
</dbReference>
<dbReference type="Pfam" id="PF05036">
    <property type="entry name" value="SPOR"/>
    <property type="match status" value="1"/>
</dbReference>
<dbReference type="EMBL" id="QYUN01000002">
    <property type="protein sequence ID" value="RJG07525.1"/>
    <property type="molecule type" value="Genomic_DNA"/>
</dbReference>
<feature type="transmembrane region" description="Helical" evidence="2">
    <location>
        <begin position="12"/>
        <end position="34"/>
    </location>
</feature>
<dbReference type="RefSeq" id="WP_119741053.1">
    <property type="nucleotide sequence ID" value="NZ_QYUN01000002.1"/>
</dbReference>
<dbReference type="PANTHER" id="PTHR38687:SF1">
    <property type="entry name" value="CELL DIVISION PROTEIN DEDD"/>
    <property type="match status" value="1"/>
</dbReference>
<evidence type="ECO:0000313" key="4">
    <source>
        <dbReference type="EMBL" id="RJG07525.1"/>
    </source>
</evidence>